<keyword evidence="3" id="KW-1185">Reference proteome</keyword>
<evidence type="ECO:0000313" key="2">
    <source>
        <dbReference type="EMBL" id="CAH0724107.1"/>
    </source>
</evidence>
<gene>
    <name evidence="2" type="ORF">BINO364_LOCUS9861</name>
</gene>
<sequence>MRIAIALLLVCAGACSLPAERSQGTVDDNYPNINFKIIDIFHEDSTSEETNESKMKNEKIVLPENLIRRIVITSSPEAKNDDQIFDDVVEYEFALLPRK</sequence>
<reference evidence="2" key="1">
    <citation type="submission" date="2021-12" db="EMBL/GenBank/DDBJ databases">
        <authorList>
            <person name="Martin H S."/>
        </authorList>
    </citation>
    <scope>NUCLEOTIDE SEQUENCE</scope>
</reference>
<feature type="chain" id="PRO_5035475511" evidence="1">
    <location>
        <begin position="17"/>
        <end position="99"/>
    </location>
</feature>
<dbReference type="AlphaFoldDB" id="A0A8J9W269"/>
<name>A0A8J9W269_9NEOP</name>
<organism evidence="2 3">
    <name type="scientific">Brenthis ino</name>
    <name type="common">lesser marbled fritillary</name>
    <dbReference type="NCBI Taxonomy" id="405034"/>
    <lineage>
        <taxon>Eukaryota</taxon>
        <taxon>Metazoa</taxon>
        <taxon>Ecdysozoa</taxon>
        <taxon>Arthropoda</taxon>
        <taxon>Hexapoda</taxon>
        <taxon>Insecta</taxon>
        <taxon>Pterygota</taxon>
        <taxon>Neoptera</taxon>
        <taxon>Endopterygota</taxon>
        <taxon>Lepidoptera</taxon>
        <taxon>Glossata</taxon>
        <taxon>Ditrysia</taxon>
        <taxon>Papilionoidea</taxon>
        <taxon>Nymphalidae</taxon>
        <taxon>Heliconiinae</taxon>
        <taxon>Argynnini</taxon>
        <taxon>Brenthis</taxon>
    </lineage>
</organism>
<evidence type="ECO:0000313" key="3">
    <source>
        <dbReference type="Proteomes" id="UP000838878"/>
    </source>
</evidence>
<dbReference type="EMBL" id="OV170224">
    <property type="protein sequence ID" value="CAH0724107.1"/>
    <property type="molecule type" value="Genomic_DNA"/>
</dbReference>
<dbReference type="OrthoDB" id="5584247at2759"/>
<feature type="signal peptide" evidence="1">
    <location>
        <begin position="1"/>
        <end position="16"/>
    </location>
</feature>
<proteinExistence type="predicted"/>
<dbReference type="Proteomes" id="UP000838878">
    <property type="component" value="Chromosome 4"/>
</dbReference>
<protein>
    <submittedName>
        <fullName evidence="2">Uncharacterized protein</fullName>
    </submittedName>
</protein>
<accession>A0A8J9W269</accession>
<evidence type="ECO:0000256" key="1">
    <source>
        <dbReference type="SAM" id="SignalP"/>
    </source>
</evidence>
<keyword evidence="1" id="KW-0732">Signal</keyword>
<feature type="non-terminal residue" evidence="2">
    <location>
        <position position="99"/>
    </location>
</feature>